<evidence type="ECO:0000256" key="1">
    <source>
        <dbReference type="SAM" id="MobiDB-lite"/>
    </source>
</evidence>
<dbReference type="RefSeq" id="WP_109811074.1">
    <property type="nucleotide sequence ID" value="NZ_QGKU01000029.1"/>
</dbReference>
<gene>
    <name evidence="2" type="ORF">DKT77_07390</name>
</gene>
<name>A0A2V2LDZ1_9RHOB</name>
<sequence length="107" mass="11134">MTNFRRFNNISATIAATAPVLAFIAGLTAVHLMSLGSAGLQGDTAEATPHRGGASHVTGTLALRTPPMPGDMQNVTRRGGRLPAAYAHNVMPDGPTNNEKARATARQ</sequence>
<protein>
    <submittedName>
        <fullName evidence="2">Uncharacterized protein</fullName>
    </submittedName>
</protein>
<evidence type="ECO:0000313" key="3">
    <source>
        <dbReference type="Proteomes" id="UP000245680"/>
    </source>
</evidence>
<feature type="region of interest" description="Disordered" evidence="1">
    <location>
        <begin position="86"/>
        <end position="107"/>
    </location>
</feature>
<accession>A0A2V2LDZ1</accession>
<dbReference type="AlphaFoldDB" id="A0A2V2LDZ1"/>
<proteinExistence type="predicted"/>
<feature type="region of interest" description="Disordered" evidence="1">
    <location>
        <begin position="40"/>
        <end position="72"/>
    </location>
</feature>
<organism evidence="2 3">
    <name type="scientific">Meridianimarinicoccus roseus</name>
    <dbReference type="NCBI Taxonomy" id="2072018"/>
    <lineage>
        <taxon>Bacteria</taxon>
        <taxon>Pseudomonadati</taxon>
        <taxon>Pseudomonadota</taxon>
        <taxon>Alphaproteobacteria</taxon>
        <taxon>Rhodobacterales</taxon>
        <taxon>Paracoccaceae</taxon>
        <taxon>Meridianimarinicoccus</taxon>
    </lineage>
</organism>
<dbReference type="EMBL" id="QGKU01000029">
    <property type="protein sequence ID" value="PWR03282.1"/>
    <property type="molecule type" value="Genomic_DNA"/>
</dbReference>
<evidence type="ECO:0000313" key="2">
    <source>
        <dbReference type="EMBL" id="PWR03282.1"/>
    </source>
</evidence>
<dbReference type="Proteomes" id="UP000245680">
    <property type="component" value="Unassembled WGS sequence"/>
</dbReference>
<reference evidence="2 3" key="1">
    <citation type="submission" date="2018-05" db="EMBL/GenBank/DDBJ databases">
        <title>Rhodobacteraceae gen. nov., sp. nov. isolated from sea water.</title>
        <authorList>
            <person name="Ren Y."/>
        </authorList>
    </citation>
    <scope>NUCLEOTIDE SEQUENCE [LARGE SCALE GENOMIC DNA]</scope>
    <source>
        <strain evidence="2 3">TG-679</strain>
    </source>
</reference>
<comment type="caution">
    <text evidence="2">The sequence shown here is derived from an EMBL/GenBank/DDBJ whole genome shotgun (WGS) entry which is preliminary data.</text>
</comment>
<keyword evidence="3" id="KW-1185">Reference proteome</keyword>